<organism evidence="10 11">
    <name type="scientific">Eptatretus burgeri</name>
    <name type="common">Inshore hagfish</name>
    <dbReference type="NCBI Taxonomy" id="7764"/>
    <lineage>
        <taxon>Eukaryota</taxon>
        <taxon>Metazoa</taxon>
        <taxon>Chordata</taxon>
        <taxon>Craniata</taxon>
        <taxon>Vertebrata</taxon>
        <taxon>Cyclostomata</taxon>
        <taxon>Myxini</taxon>
        <taxon>Myxiniformes</taxon>
        <taxon>Myxinidae</taxon>
        <taxon>Eptatretinae</taxon>
        <taxon>Eptatretus</taxon>
    </lineage>
</organism>
<accession>A0A8C4QIP6</accession>
<keyword evidence="7" id="KW-0325">Glycoprotein</keyword>
<evidence type="ECO:0000256" key="1">
    <source>
        <dbReference type="ARBA" id="ARBA00004479"/>
    </source>
</evidence>
<dbReference type="AlphaFoldDB" id="A0A8C4QIP6"/>
<dbReference type="PANTHER" id="PTHR28607:SF4">
    <property type="entry name" value="TRANSMEMBRANE PROTEIN"/>
    <property type="match status" value="1"/>
</dbReference>
<name>A0A8C4QIP6_EPTBU</name>
<evidence type="ECO:0000313" key="11">
    <source>
        <dbReference type="Proteomes" id="UP000694388"/>
    </source>
</evidence>
<keyword evidence="11" id="KW-1185">Reference proteome</keyword>
<proteinExistence type="inferred from homology"/>
<keyword evidence="4" id="KW-0732">Signal</keyword>
<feature type="transmembrane region" description="Helical" evidence="9">
    <location>
        <begin position="62"/>
        <end position="80"/>
    </location>
</feature>
<evidence type="ECO:0000256" key="8">
    <source>
        <dbReference type="SAM" id="MobiDB-lite"/>
    </source>
</evidence>
<feature type="region of interest" description="Disordered" evidence="8">
    <location>
        <begin position="223"/>
        <end position="245"/>
    </location>
</feature>
<evidence type="ECO:0000313" key="10">
    <source>
        <dbReference type="Ensembl" id="ENSEBUP00000016036.1"/>
    </source>
</evidence>
<evidence type="ECO:0000256" key="6">
    <source>
        <dbReference type="ARBA" id="ARBA00023136"/>
    </source>
</evidence>
<comment type="similarity">
    <text evidence="2">Belongs to the FAM174 family.</text>
</comment>
<comment type="subcellular location">
    <subcellularLocation>
        <location evidence="1">Membrane</location>
        <topology evidence="1">Single-pass type I membrane protein</topology>
    </subcellularLocation>
</comment>
<dbReference type="InterPro" id="IPR009565">
    <property type="entry name" value="FAM174-like"/>
</dbReference>
<evidence type="ECO:0000256" key="2">
    <source>
        <dbReference type="ARBA" id="ARBA00006986"/>
    </source>
</evidence>
<keyword evidence="3 9" id="KW-0812">Transmembrane</keyword>
<feature type="compositionally biased region" description="Basic and acidic residues" evidence="8">
    <location>
        <begin position="134"/>
        <end position="156"/>
    </location>
</feature>
<feature type="compositionally biased region" description="Acidic residues" evidence="8">
    <location>
        <begin position="227"/>
        <end position="236"/>
    </location>
</feature>
<dbReference type="Pfam" id="PF06679">
    <property type="entry name" value="DUF1180"/>
    <property type="match status" value="1"/>
</dbReference>
<dbReference type="PANTHER" id="PTHR28607">
    <property type="entry name" value="EXPRESSED PROTEIN"/>
    <property type="match status" value="1"/>
</dbReference>
<keyword evidence="5 9" id="KW-1133">Transmembrane helix</keyword>
<evidence type="ECO:0000256" key="5">
    <source>
        <dbReference type="ARBA" id="ARBA00022989"/>
    </source>
</evidence>
<dbReference type="GO" id="GO:0016020">
    <property type="term" value="C:membrane"/>
    <property type="evidence" value="ECO:0007669"/>
    <property type="project" value="UniProtKB-SubCell"/>
</dbReference>
<reference evidence="10" key="2">
    <citation type="submission" date="2025-09" db="UniProtKB">
        <authorList>
            <consortium name="Ensembl"/>
        </authorList>
    </citation>
    <scope>IDENTIFICATION</scope>
</reference>
<dbReference type="Proteomes" id="UP000694388">
    <property type="component" value="Unplaced"/>
</dbReference>
<dbReference type="Ensembl" id="ENSEBUT00000016612.1">
    <property type="protein sequence ID" value="ENSEBUP00000016036.1"/>
    <property type="gene ID" value="ENSEBUG00000010089.1"/>
</dbReference>
<feature type="transmembrane region" description="Helical" evidence="9">
    <location>
        <begin position="179"/>
        <end position="200"/>
    </location>
</feature>
<reference evidence="10" key="1">
    <citation type="submission" date="2025-08" db="UniProtKB">
        <authorList>
            <consortium name="Ensembl"/>
        </authorList>
    </citation>
    <scope>IDENTIFICATION</scope>
</reference>
<feature type="region of interest" description="Disordered" evidence="8">
    <location>
        <begin position="119"/>
        <end position="168"/>
    </location>
</feature>
<evidence type="ECO:0000256" key="4">
    <source>
        <dbReference type="ARBA" id="ARBA00022729"/>
    </source>
</evidence>
<sequence>MFATFGTCIRLDINFLARHLKSSGRRWELSKKYFRVVPPVRRWNLAKVVFFRFTVSWRSSSSSFYFFCRVFFLFLFVQSLRSLLKKMSWWLSLATVAVLLFICPCEDVEAEGAQSVAKNKSGSLKNASPPPEMSGKEEKKKEPVEPKVTEDAEHPAEVPTNNTTVLQGSPVDRPVIQRALYVLVGVTGLVVTYFIIRTISIRRKARKTKRYGILSPSERMELAPLDAGDDDEDESTLFEARQLHR</sequence>
<protein>
    <submittedName>
        <fullName evidence="10">Uncharacterized protein</fullName>
    </submittedName>
</protein>
<evidence type="ECO:0000256" key="3">
    <source>
        <dbReference type="ARBA" id="ARBA00022692"/>
    </source>
</evidence>
<evidence type="ECO:0000256" key="7">
    <source>
        <dbReference type="ARBA" id="ARBA00023180"/>
    </source>
</evidence>
<evidence type="ECO:0000256" key="9">
    <source>
        <dbReference type="SAM" id="Phobius"/>
    </source>
</evidence>
<keyword evidence="6 9" id="KW-0472">Membrane</keyword>